<dbReference type="GO" id="GO:0006508">
    <property type="term" value="P:proteolysis"/>
    <property type="evidence" value="ECO:0007669"/>
    <property type="project" value="UniProtKB-KW"/>
</dbReference>
<evidence type="ECO:0000256" key="1">
    <source>
        <dbReference type="ARBA" id="ARBA00022670"/>
    </source>
</evidence>
<dbReference type="Pfam" id="PF00089">
    <property type="entry name" value="Trypsin"/>
    <property type="match status" value="1"/>
</dbReference>
<accession>A0A922SKK7</accession>
<dbReference type="PROSITE" id="PS50240">
    <property type="entry name" value="TRYPSIN_DOM"/>
    <property type="match status" value="1"/>
</dbReference>
<evidence type="ECO:0000256" key="2">
    <source>
        <dbReference type="ARBA" id="ARBA00022801"/>
    </source>
</evidence>
<feature type="signal peptide" evidence="6">
    <location>
        <begin position="1"/>
        <end position="17"/>
    </location>
</feature>
<evidence type="ECO:0000256" key="4">
    <source>
        <dbReference type="ARBA" id="ARBA00023157"/>
    </source>
</evidence>
<evidence type="ECO:0000313" key="8">
    <source>
        <dbReference type="EMBL" id="KAH9641225.1"/>
    </source>
</evidence>
<evidence type="ECO:0000256" key="5">
    <source>
        <dbReference type="SAM" id="MobiDB-lite"/>
    </source>
</evidence>
<dbReference type="InterPro" id="IPR050430">
    <property type="entry name" value="Peptidase_S1"/>
</dbReference>
<keyword evidence="4" id="KW-1015">Disulfide bond</keyword>
<feature type="compositionally biased region" description="Low complexity" evidence="5">
    <location>
        <begin position="263"/>
        <end position="274"/>
    </location>
</feature>
<dbReference type="Proteomes" id="UP000814243">
    <property type="component" value="Unassembled WGS sequence"/>
</dbReference>
<dbReference type="InterPro" id="IPR009003">
    <property type="entry name" value="Peptidase_S1_PA"/>
</dbReference>
<gene>
    <name evidence="8" type="ORF">HF086_004612</name>
</gene>
<evidence type="ECO:0000259" key="7">
    <source>
        <dbReference type="PROSITE" id="PS50240"/>
    </source>
</evidence>
<feature type="chain" id="PRO_5038127638" description="Peptidase S1 domain-containing protein" evidence="6">
    <location>
        <begin position="18"/>
        <end position="595"/>
    </location>
</feature>
<evidence type="ECO:0000256" key="6">
    <source>
        <dbReference type="SAM" id="SignalP"/>
    </source>
</evidence>
<dbReference type="InterPro" id="IPR043504">
    <property type="entry name" value="Peptidase_S1_PA_chymotrypsin"/>
</dbReference>
<keyword evidence="3" id="KW-0720">Serine protease</keyword>
<evidence type="ECO:0000313" key="9">
    <source>
        <dbReference type="Proteomes" id="UP000814243"/>
    </source>
</evidence>
<sequence>MSLWVVLLVLCACGVNGKIEDENDEGSSGDHNLDDSMERIGPVVTQVYEHPYAATLNKNDSYVCSAVILNVYWLLTVSKCFDAGVITSYVTHKNLSNYSIRAGSSYNNKAGDLYKLKMMINNFDQKVSAIKLETPMVFSSRVQSLRLPNPDEEITLGFLASIIAWTPTGHMRVVNAPAIDSSICEANTPMLPGHYICLGGVQDPNRHFCRRDNGGAVVQNNTLIGISSFINTCALYSKTHAFPKVASFVRWLDSIIWDEEIKPSSTEPPTTTSPLRPPENGTRRPFNQPYYADPGKFMLTLPFDPINVPLEPALEDNSVLPGISLYESYLQSIARAKTSTLETTKVPETKTEANQKSMNKMDPMMIPQLMYGNMPKKYDRVQINGTGDGPTQRVQQTALVVATPSAGLADDRENNLVESANEQPSEASNVEENLLEDQSNQTDAELVSSLSSTSPLASLTSLLAPQKTKWPSSAISRSLSFLHKLLRARGNKGTTPLERAAERIFKTIELRQLKNKNKNDKRIPEKKMEWWVPLEVERRRLQTKSLLLEAARLKLEADSIKVAGQHTTLLQQLVLLGQQLIDAMKELKAWRSSTN</sequence>
<dbReference type="Gene3D" id="2.40.10.10">
    <property type="entry name" value="Trypsin-like serine proteases"/>
    <property type="match status" value="2"/>
</dbReference>
<dbReference type="InterPro" id="IPR001254">
    <property type="entry name" value="Trypsin_dom"/>
</dbReference>
<keyword evidence="1" id="KW-0645">Protease</keyword>
<dbReference type="SUPFAM" id="SSF50494">
    <property type="entry name" value="Trypsin-like serine proteases"/>
    <property type="match status" value="1"/>
</dbReference>
<dbReference type="GO" id="GO:0004252">
    <property type="term" value="F:serine-type endopeptidase activity"/>
    <property type="evidence" value="ECO:0007669"/>
    <property type="project" value="InterPro"/>
</dbReference>
<dbReference type="PANTHER" id="PTHR24276">
    <property type="entry name" value="POLYSERASE-RELATED"/>
    <property type="match status" value="1"/>
</dbReference>
<evidence type="ECO:0000256" key="3">
    <source>
        <dbReference type="ARBA" id="ARBA00022825"/>
    </source>
</evidence>
<dbReference type="SMART" id="SM00020">
    <property type="entry name" value="Tryp_SPc"/>
    <property type="match status" value="1"/>
</dbReference>
<protein>
    <recommendedName>
        <fullName evidence="7">Peptidase S1 domain-containing protein</fullName>
    </recommendedName>
</protein>
<keyword evidence="6" id="KW-0732">Signal</keyword>
<feature type="region of interest" description="Disordered" evidence="5">
    <location>
        <begin position="262"/>
        <end position="288"/>
    </location>
</feature>
<organism evidence="8 9">
    <name type="scientific">Spodoptera exigua</name>
    <name type="common">Beet armyworm</name>
    <name type="synonym">Noctua fulgens</name>
    <dbReference type="NCBI Taxonomy" id="7107"/>
    <lineage>
        <taxon>Eukaryota</taxon>
        <taxon>Metazoa</taxon>
        <taxon>Ecdysozoa</taxon>
        <taxon>Arthropoda</taxon>
        <taxon>Hexapoda</taxon>
        <taxon>Insecta</taxon>
        <taxon>Pterygota</taxon>
        <taxon>Neoptera</taxon>
        <taxon>Endopterygota</taxon>
        <taxon>Lepidoptera</taxon>
        <taxon>Glossata</taxon>
        <taxon>Ditrysia</taxon>
        <taxon>Noctuoidea</taxon>
        <taxon>Noctuidae</taxon>
        <taxon>Amphipyrinae</taxon>
        <taxon>Spodoptera</taxon>
    </lineage>
</organism>
<dbReference type="EMBL" id="JACEFF010000252">
    <property type="protein sequence ID" value="KAH9641225.1"/>
    <property type="molecule type" value="Genomic_DNA"/>
</dbReference>
<name>A0A922SKK7_SPOEX</name>
<reference evidence="8" key="1">
    <citation type="journal article" date="2021" name="G3 (Bethesda)">
        <title>Genome and transcriptome analysis of the beet armyworm Spodoptera exigua reveals targets for pest control. .</title>
        <authorList>
            <person name="Simon S."/>
            <person name="Breeschoten T."/>
            <person name="Jansen H.J."/>
            <person name="Dirks R.P."/>
            <person name="Schranz M.E."/>
            <person name="Ros V.I.D."/>
        </authorList>
    </citation>
    <scope>NUCLEOTIDE SEQUENCE</scope>
    <source>
        <strain evidence="8">TB_SE_WUR_2020</strain>
    </source>
</reference>
<comment type="caution">
    <text evidence="8">The sequence shown here is derived from an EMBL/GenBank/DDBJ whole genome shotgun (WGS) entry which is preliminary data.</text>
</comment>
<proteinExistence type="predicted"/>
<dbReference type="AlphaFoldDB" id="A0A922SKK7"/>
<keyword evidence="2" id="KW-0378">Hydrolase</keyword>
<feature type="domain" description="Peptidase S1" evidence="7">
    <location>
        <begin position="39"/>
        <end position="257"/>
    </location>
</feature>
<dbReference type="PANTHER" id="PTHR24276:SF91">
    <property type="entry name" value="AT26814P-RELATED"/>
    <property type="match status" value="1"/>
</dbReference>